<reference evidence="2 3" key="1">
    <citation type="journal article" date="2014" name="Genome Announc.">
        <title>Draft Genome Sequence of Geobacillus icigianus Strain G1w1T Isolated from Hot Springs in the Valley of Geysers, Kamchatka (Russian Federation).</title>
        <authorList>
            <person name="Bryanskaya A.V."/>
            <person name="Rozanov A.S."/>
            <person name="Logacheva M.D."/>
            <person name="Kotenko A.V."/>
            <person name="Peltek S.E."/>
        </authorList>
    </citation>
    <scope>NUCLEOTIDE SEQUENCE [LARGE SCALE GENOMIC DNA]</scope>
    <source>
        <strain evidence="2 3">G1w1</strain>
    </source>
</reference>
<proteinExistence type="predicted"/>
<accession>A0ABU6BI29</accession>
<keyword evidence="1" id="KW-0812">Transmembrane</keyword>
<dbReference type="EMBL" id="JPYA02000003">
    <property type="protein sequence ID" value="MEB3751569.1"/>
    <property type="molecule type" value="Genomic_DNA"/>
</dbReference>
<evidence type="ECO:0000256" key="1">
    <source>
        <dbReference type="SAM" id="Phobius"/>
    </source>
</evidence>
<dbReference type="Proteomes" id="UP000029267">
    <property type="component" value="Unassembled WGS sequence"/>
</dbReference>
<sequence length="67" mass="7484">MKAFLHAFIFAFGPILPQRAFFISRVSFEGLFGRLDGSGGGLRWMNRISTLIIWGVAGYMLVGFFHG</sequence>
<name>A0ABU6BI29_9BACL</name>
<organism evidence="2 3">
    <name type="scientific">Geobacillus icigianus</name>
    <dbReference type="NCBI Taxonomy" id="1430331"/>
    <lineage>
        <taxon>Bacteria</taxon>
        <taxon>Bacillati</taxon>
        <taxon>Bacillota</taxon>
        <taxon>Bacilli</taxon>
        <taxon>Bacillales</taxon>
        <taxon>Anoxybacillaceae</taxon>
        <taxon>Geobacillus</taxon>
    </lineage>
</organism>
<keyword evidence="3" id="KW-1185">Reference proteome</keyword>
<comment type="caution">
    <text evidence="2">The sequence shown here is derived from an EMBL/GenBank/DDBJ whole genome shotgun (WGS) entry which is preliminary data.</text>
</comment>
<keyword evidence="1" id="KW-1133">Transmembrane helix</keyword>
<feature type="transmembrane region" description="Helical" evidence="1">
    <location>
        <begin position="44"/>
        <end position="65"/>
    </location>
</feature>
<evidence type="ECO:0000313" key="3">
    <source>
        <dbReference type="Proteomes" id="UP000029267"/>
    </source>
</evidence>
<evidence type="ECO:0000313" key="2">
    <source>
        <dbReference type="EMBL" id="MEB3751569.1"/>
    </source>
</evidence>
<keyword evidence="1" id="KW-0472">Membrane</keyword>
<protein>
    <submittedName>
        <fullName evidence="2">Uncharacterized protein</fullName>
    </submittedName>
</protein>
<gene>
    <name evidence="2" type="ORF">EP10_002424</name>
</gene>